<gene>
    <name evidence="2" type="ORF">FALBO_17293</name>
</gene>
<evidence type="ECO:0000313" key="2">
    <source>
        <dbReference type="EMBL" id="KAF4442510.1"/>
    </source>
</evidence>
<sequence>MSSSDDSSGDTGDSNSEWDLASDDSDSSEAADGEVAEFNGIDGLLPEEGEIGTYVELDGADSDDDLPPGLNKAAEARTP</sequence>
<feature type="region of interest" description="Disordered" evidence="1">
    <location>
        <begin position="1"/>
        <end position="79"/>
    </location>
</feature>
<keyword evidence="3" id="KW-1185">Reference proteome</keyword>
<dbReference type="EMBL" id="JAADYS010003773">
    <property type="protein sequence ID" value="KAF4442510.1"/>
    <property type="molecule type" value="Genomic_DNA"/>
</dbReference>
<reference evidence="2 3" key="1">
    <citation type="submission" date="2020-01" db="EMBL/GenBank/DDBJ databases">
        <title>Identification and distribution of gene clusters putatively required for synthesis of sphingolipid metabolism inhibitors in phylogenetically diverse species of the filamentous fungus Fusarium.</title>
        <authorList>
            <person name="Kim H.-S."/>
            <person name="Busman M."/>
            <person name="Brown D.W."/>
            <person name="Divon H."/>
            <person name="Uhlig S."/>
            <person name="Proctor R.H."/>
        </authorList>
    </citation>
    <scope>NUCLEOTIDE SEQUENCE [LARGE SCALE GENOMIC DNA]</scope>
    <source>
        <strain evidence="2 3">NRRL 20459</strain>
    </source>
</reference>
<evidence type="ECO:0000256" key="1">
    <source>
        <dbReference type="SAM" id="MobiDB-lite"/>
    </source>
</evidence>
<accession>A0A8H4K0M7</accession>
<feature type="compositionally biased region" description="Low complexity" evidence="1">
    <location>
        <begin position="1"/>
        <end position="19"/>
    </location>
</feature>
<name>A0A8H4K0M7_9HYPO</name>
<protein>
    <submittedName>
        <fullName evidence="2">Uncharacterized protein</fullName>
    </submittedName>
</protein>
<dbReference type="Proteomes" id="UP000554235">
    <property type="component" value="Unassembled WGS sequence"/>
</dbReference>
<comment type="caution">
    <text evidence="2">The sequence shown here is derived from an EMBL/GenBank/DDBJ whole genome shotgun (WGS) entry which is preliminary data.</text>
</comment>
<dbReference type="AlphaFoldDB" id="A0A8H4K0M7"/>
<proteinExistence type="predicted"/>
<organism evidence="2 3">
    <name type="scientific">Fusarium albosuccineum</name>
    <dbReference type="NCBI Taxonomy" id="1237068"/>
    <lineage>
        <taxon>Eukaryota</taxon>
        <taxon>Fungi</taxon>
        <taxon>Dikarya</taxon>
        <taxon>Ascomycota</taxon>
        <taxon>Pezizomycotina</taxon>
        <taxon>Sordariomycetes</taxon>
        <taxon>Hypocreomycetidae</taxon>
        <taxon>Hypocreales</taxon>
        <taxon>Nectriaceae</taxon>
        <taxon>Fusarium</taxon>
        <taxon>Fusarium decemcellulare species complex</taxon>
    </lineage>
</organism>
<feature type="compositionally biased region" description="Acidic residues" evidence="1">
    <location>
        <begin position="20"/>
        <end position="35"/>
    </location>
</feature>
<evidence type="ECO:0000313" key="3">
    <source>
        <dbReference type="Proteomes" id="UP000554235"/>
    </source>
</evidence>